<protein>
    <submittedName>
        <fullName evidence="2">Uncharacterized protein</fullName>
    </submittedName>
</protein>
<feature type="region of interest" description="Disordered" evidence="1">
    <location>
        <begin position="436"/>
        <end position="505"/>
    </location>
</feature>
<name>A0A835YBM1_9CHLO</name>
<feature type="compositionally biased region" description="Pro residues" evidence="1">
    <location>
        <begin position="458"/>
        <end position="470"/>
    </location>
</feature>
<feature type="compositionally biased region" description="Polar residues" evidence="1">
    <location>
        <begin position="436"/>
        <end position="445"/>
    </location>
</feature>
<feature type="compositionally biased region" description="Low complexity" evidence="1">
    <location>
        <begin position="196"/>
        <end position="206"/>
    </location>
</feature>
<accession>A0A835YBM1</accession>
<organism evidence="2 3">
    <name type="scientific">Edaphochlamys debaryana</name>
    <dbReference type="NCBI Taxonomy" id="47281"/>
    <lineage>
        <taxon>Eukaryota</taxon>
        <taxon>Viridiplantae</taxon>
        <taxon>Chlorophyta</taxon>
        <taxon>core chlorophytes</taxon>
        <taxon>Chlorophyceae</taxon>
        <taxon>CS clade</taxon>
        <taxon>Chlamydomonadales</taxon>
        <taxon>Chlamydomonadales incertae sedis</taxon>
        <taxon>Edaphochlamys</taxon>
    </lineage>
</organism>
<dbReference type="Proteomes" id="UP000612055">
    <property type="component" value="Unassembled WGS sequence"/>
</dbReference>
<feature type="compositionally biased region" description="Basic and acidic residues" evidence="1">
    <location>
        <begin position="95"/>
        <end position="104"/>
    </location>
</feature>
<feature type="region of interest" description="Disordered" evidence="1">
    <location>
        <begin position="553"/>
        <end position="618"/>
    </location>
</feature>
<dbReference type="OrthoDB" id="539086at2759"/>
<dbReference type="AlphaFoldDB" id="A0A835YBM1"/>
<sequence length="1002" mass="101054">MSLRSCFGGCFGGQSSPGTSAEEASHREPAGPGRCLLSFLGTRRSSHSRGTWESGSATEGGTRRGAKTDVVDAATAKFMELLCKQDDTCGALYDTDARSPEQDSMRSTVRTGSDYLPGPHSIGSAAAHQLLALSGASNSPNQPRRSASSLRRDIHLDILPEQYSQQPAPGAEGSVALPYSASRRGSNPQHGHGYGSQRPRPSAAGRSRSDRVSPSAQACLLPVPSVKYMARAQTALPSVQTGPASGSIPQAGAVTPCGSVSDLRNATAGGTGSAASSMTQITDGMATATNSDTAQQTQVPAQGKQRALVRAGLGPGVTGAGGTIIGAVRTRSRLYAEVAASGAGVGAGGVSSGGGGAVSFPMSSSMGGAGAEEAAAAASNCISTQLTGPDAVTGYRRQCIYFTREGDVNVVGLPPSCLSAGRAPRASFAALRDTGLDSQPASAGTGSPAFSAGAGRPPLAPSQAPSPLPATPSHGLAGSAVQPPLPSGVFVGGRSHDSATWPASPHEADYALRQEDIRFPAEGDAAPVVSRTISQGHASHRLSGVSGALAAAAGSEEGLTPEQAVARARSRTSNSSRATPSFSRLSAGASSAAIADPSQHPLARCPEQSDEVGPLPTRASVLSPVAGARAPLISPVVGSSSLLATEARDVSSALNRLQEACMTAVAFADQRSTRLSRRVSTDTFSTLVGGSLGRGHPGVLSRTQAGTTPTAPGAGGGSVPAFSARSLAPFMDAGGSVHMPAGAQLGPSGALFRVQSAAAMLAPRGEPSPGVPHPVAVGAGQGQPVVSAGNNGYLATIVDGQQASWAANRVSVGPPSTPIGALVVDGDLFETYQDASTGGVDTEAAVVAAAAYAAAAASVVPVECLDTRVMRSQSVLAAEAARSVAGPSTAEGPFTGAGAEEAEEEYRTNMLNVLLRGDFLHDTQEEVAMHGSEDDDEDVPEFRYGGFELGGVSNCSFKRQASFLEAVRRTQQSTQFNAQIEHRTSALPAETATAELGGPSRA</sequence>
<keyword evidence="3" id="KW-1185">Reference proteome</keyword>
<dbReference type="EMBL" id="JAEHOE010000012">
    <property type="protein sequence ID" value="KAG2497841.1"/>
    <property type="molecule type" value="Genomic_DNA"/>
</dbReference>
<feature type="region of interest" description="Disordered" evidence="1">
    <location>
        <begin position="981"/>
        <end position="1002"/>
    </location>
</feature>
<feature type="region of interest" description="Disordered" evidence="1">
    <location>
        <begin position="161"/>
        <end position="216"/>
    </location>
</feature>
<reference evidence="2" key="1">
    <citation type="journal article" date="2020" name="bioRxiv">
        <title>Comparative genomics of Chlamydomonas.</title>
        <authorList>
            <person name="Craig R.J."/>
            <person name="Hasan A.R."/>
            <person name="Ness R.W."/>
            <person name="Keightley P.D."/>
        </authorList>
    </citation>
    <scope>NUCLEOTIDE SEQUENCE</scope>
    <source>
        <strain evidence="2">CCAP 11/70</strain>
    </source>
</reference>
<comment type="caution">
    <text evidence="2">The sequence shown here is derived from an EMBL/GenBank/DDBJ whole genome shotgun (WGS) entry which is preliminary data.</text>
</comment>
<feature type="region of interest" description="Disordered" evidence="1">
    <location>
        <begin position="14"/>
        <end position="33"/>
    </location>
</feature>
<feature type="compositionally biased region" description="Polar residues" evidence="1">
    <location>
        <begin position="48"/>
        <end position="59"/>
    </location>
</feature>
<gene>
    <name evidence="2" type="ORF">HYH03_004108</name>
</gene>
<feature type="region of interest" description="Disordered" evidence="1">
    <location>
        <begin position="94"/>
        <end position="122"/>
    </location>
</feature>
<proteinExistence type="predicted"/>
<feature type="region of interest" description="Disordered" evidence="1">
    <location>
        <begin position="45"/>
        <end position="66"/>
    </location>
</feature>
<evidence type="ECO:0000313" key="3">
    <source>
        <dbReference type="Proteomes" id="UP000612055"/>
    </source>
</evidence>
<evidence type="ECO:0000256" key="1">
    <source>
        <dbReference type="SAM" id="MobiDB-lite"/>
    </source>
</evidence>
<evidence type="ECO:0000313" key="2">
    <source>
        <dbReference type="EMBL" id="KAG2497841.1"/>
    </source>
</evidence>
<feature type="compositionally biased region" description="Low complexity" evidence="1">
    <location>
        <begin position="553"/>
        <end position="578"/>
    </location>
</feature>